<dbReference type="RefSeq" id="WP_144230395.1">
    <property type="nucleotide sequence ID" value="NZ_CBCRVV010000014.1"/>
</dbReference>
<dbReference type="OrthoDB" id="9805206at2"/>
<feature type="transmembrane region" description="Helical" evidence="1">
    <location>
        <begin position="94"/>
        <end position="113"/>
    </location>
</feature>
<keyword evidence="3" id="KW-1185">Reference proteome</keyword>
<dbReference type="PANTHER" id="PTHR38482:SF1">
    <property type="entry name" value="DMT FAMILY PROTEIN"/>
    <property type="match status" value="1"/>
</dbReference>
<keyword evidence="1" id="KW-0812">Transmembrane</keyword>
<feature type="transmembrane region" description="Helical" evidence="1">
    <location>
        <begin position="70"/>
        <end position="88"/>
    </location>
</feature>
<protein>
    <submittedName>
        <fullName evidence="2">DMT family protein</fullName>
    </submittedName>
</protein>
<comment type="caution">
    <text evidence="2">The sequence shown here is derived from an EMBL/GenBank/DDBJ whole genome shotgun (WGS) entry which is preliminary data.</text>
</comment>
<gene>
    <name evidence="2" type="ORF">FPL22_10940</name>
</gene>
<dbReference type="Pfam" id="PF04342">
    <property type="entry name" value="DMT_6"/>
    <property type="match status" value="1"/>
</dbReference>
<dbReference type="InterPro" id="IPR007437">
    <property type="entry name" value="DUF486"/>
</dbReference>
<sequence length="127" mass="14119">MKTILLLVASNIFMTLAWYGHLKFKFLEGKSLLWVILFSWGVAFFEYCLMVPANRAGYMSGTFTGYQLKIIQEAITLSVFVVFAWLVLKEKLTWNYAVSFALIVGAIYFATAFKPAAAAAATVTGGH</sequence>
<proteinExistence type="predicted"/>
<dbReference type="AlphaFoldDB" id="A0A556QJ30"/>
<evidence type="ECO:0000256" key="1">
    <source>
        <dbReference type="SAM" id="Phobius"/>
    </source>
</evidence>
<feature type="transmembrane region" description="Helical" evidence="1">
    <location>
        <begin position="33"/>
        <end position="49"/>
    </location>
</feature>
<dbReference type="Proteomes" id="UP000315648">
    <property type="component" value="Unassembled WGS sequence"/>
</dbReference>
<name>A0A556QJ30_9BACT</name>
<accession>A0A556QJ30</accession>
<evidence type="ECO:0000313" key="2">
    <source>
        <dbReference type="EMBL" id="TSJ76638.1"/>
    </source>
</evidence>
<organism evidence="2 3">
    <name type="scientific">Rariglobus hedericola</name>
    <dbReference type="NCBI Taxonomy" id="2597822"/>
    <lineage>
        <taxon>Bacteria</taxon>
        <taxon>Pseudomonadati</taxon>
        <taxon>Verrucomicrobiota</taxon>
        <taxon>Opitutia</taxon>
        <taxon>Opitutales</taxon>
        <taxon>Opitutaceae</taxon>
        <taxon>Rariglobus</taxon>
    </lineage>
</organism>
<keyword evidence="1" id="KW-1133">Transmembrane helix</keyword>
<dbReference type="EMBL" id="VMBG01000002">
    <property type="protein sequence ID" value="TSJ76638.1"/>
    <property type="molecule type" value="Genomic_DNA"/>
</dbReference>
<reference evidence="2 3" key="1">
    <citation type="submission" date="2019-07" db="EMBL/GenBank/DDBJ databases">
        <title>Description of 53C-WASEF.</title>
        <authorList>
            <person name="Pitt A."/>
            <person name="Hahn M.W."/>
        </authorList>
    </citation>
    <scope>NUCLEOTIDE SEQUENCE [LARGE SCALE GENOMIC DNA]</scope>
    <source>
        <strain evidence="2 3">53C-WASEF</strain>
    </source>
</reference>
<dbReference type="PANTHER" id="PTHR38482">
    <property type="entry name" value="DMT FAMILY PROTEIN"/>
    <property type="match status" value="1"/>
</dbReference>
<dbReference type="PIRSF" id="PIRSF021239">
    <property type="entry name" value="UCP021239"/>
    <property type="match status" value="1"/>
</dbReference>
<keyword evidence="1" id="KW-0472">Membrane</keyword>
<evidence type="ECO:0000313" key="3">
    <source>
        <dbReference type="Proteomes" id="UP000315648"/>
    </source>
</evidence>